<dbReference type="EMBL" id="JFHR01000103">
    <property type="protein sequence ID" value="KEQ51157.1"/>
    <property type="molecule type" value="Genomic_DNA"/>
</dbReference>
<reference evidence="1 2" key="1">
    <citation type="submission" date="2014-02" db="EMBL/GenBank/DDBJ databases">
        <title>Whole genome sequence of Sphingobium chlorophenolicum NBRC 16172.</title>
        <authorList>
            <person name="Gan H.M."/>
            <person name="Gan H.Y."/>
            <person name="Chew T.H."/>
            <person name="Savka M.A."/>
        </authorList>
    </citation>
    <scope>NUCLEOTIDE SEQUENCE [LARGE SCALE GENOMIC DNA]</scope>
    <source>
        <strain evidence="1 2">NBRC 16172</strain>
    </source>
</reference>
<dbReference type="Proteomes" id="UP000028411">
    <property type="component" value="Unassembled WGS sequence"/>
</dbReference>
<dbReference type="AlphaFoldDB" id="A0A081R7I4"/>
<dbReference type="Pfam" id="PF01244">
    <property type="entry name" value="Peptidase_M19"/>
    <property type="match status" value="1"/>
</dbReference>
<dbReference type="OrthoDB" id="9804920at2"/>
<dbReference type="PANTHER" id="PTHR10443:SF12">
    <property type="entry name" value="DIPEPTIDASE"/>
    <property type="match status" value="1"/>
</dbReference>
<dbReference type="PANTHER" id="PTHR10443">
    <property type="entry name" value="MICROSOMAL DIPEPTIDASE"/>
    <property type="match status" value="1"/>
</dbReference>
<protein>
    <submittedName>
        <fullName evidence="1">Peptidase M19 renal dipeptidase</fullName>
    </submittedName>
</protein>
<dbReference type="InterPro" id="IPR008257">
    <property type="entry name" value="Pept_M19"/>
</dbReference>
<organism evidence="1 2">
    <name type="scientific">Sphingobium chlorophenolicum</name>
    <dbReference type="NCBI Taxonomy" id="46429"/>
    <lineage>
        <taxon>Bacteria</taxon>
        <taxon>Pseudomonadati</taxon>
        <taxon>Pseudomonadota</taxon>
        <taxon>Alphaproteobacteria</taxon>
        <taxon>Sphingomonadales</taxon>
        <taxon>Sphingomonadaceae</taxon>
        <taxon>Sphingobium</taxon>
    </lineage>
</organism>
<gene>
    <name evidence="1" type="ORF">BV95_04455</name>
</gene>
<dbReference type="SUPFAM" id="SSF51556">
    <property type="entry name" value="Metallo-dependent hydrolases"/>
    <property type="match status" value="1"/>
</dbReference>
<dbReference type="GO" id="GO:0006508">
    <property type="term" value="P:proteolysis"/>
    <property type="evidence" value="ECO:0007669"/>
    <property type="project" value="InterPro"/>
</dbReference>
<proteinExistence type="predicted"/>
<dbReference type="Gene3D" id="1.10.287.650">
    <property type="entry name" value="L27 domain"/>
    <property type="match status" value="1"/>
</dbReference>
<evidence type="ECO:0000313" key="2">
    <source>
        <dbReference type="Proteomes" id="UP000028411"/>
    </source>
</evidence>
<dbReference type="Gene3D" id="3.20.20.140">
    <property type="entry name" value="Metal-dependent hydrolases"/>
    <property type="match status" value="1"/>
</dbReference>
<dbReference type="PROSITE" id="PS51365">
    <property type="entry name" value="RENAL_DIPEPTIDASE_2"/>
    <property type="match status" value="1"/>
</dbReference>
<dbReference type="InterPro" id="IPR032466">
    <property type="entry name" value="Metal_Hydrolase"/>
</dbReference>
<dbReference type="GO" id="GO:0070573">
    <property type="term" value="F:metallodipeptidase activity"/>
    <property type="evidence" value="ECO:0007669"/>
    <property type="project" value="InterPro"/>
</dbReference>
<dbReference type="eggNOG" id="COG2355">
    <property type="taxonomic scope" value="Bacteria"/>
</dbReference>
<name>A0A081R7I4_SPHCR</name>
<comment type="caution">
    <text evidence="1">The sequence shown here is derived from an EMBL/GenBank/DDBJ whole genome shotgun (WGS) entry which is preliminary data.</text>
</comment>
<dbReference type="PATRIC" id="fig|46429.4.peg.4445"/>
<dbReference type="RefSeq" id="WP_051749943.1">
    <property type="nucleotide sequence ID" value="NZ_JFHR01000103.1"/>
</dbReference>
<sequence length="410" mass="43651">MKPFAPSPDDLAKAADLHNRLLSIDAHVDIPLDFGGGGDDGPGCFDLPKAARGKLSAAALCIHAGPHRTGDAAGRTAGAAEQRRRYDIITGIARDYPDKAAIVLSPDELRQAAADGRFAIILSLQNAEPLAGLDDLDAWHERGVSMLGFNFIGNNSWSDSARPYPYVGGSLSSGGLSPLGKAGVERLNDLGVIIDVAQMSAASLADILALSRVPVVASHAAPRARVDVDRNLSDDELRAIAQAGGVVQVVGFASYLVLRDPQTRVRLTALWQEHGLAAPTRLSDFYSVNDPATAHWDEERFLHFLHEYHVALDLDTPIASVADYVDAIEHVIAVAGIDHVGIGSDFNHGSGVVGWRNVGDNLNVTAELIARGFSEARIAQLWGGNFLRVWQQVLDGARPAGSHPTPMKDS</sequence>
<evidence type="ECO:0000313" key="1">
    <source>
        <dbReference type="EMBL" id="KEQ51157.1"/>
    </source>
</evidence>
<accession>A0A081R7I4</accession>